<dbReference type="InterPro" id="IPR002300">
    <property type="entry name" value="aa-tRNA-synth_Ia"/>
</dbReference>
<dbReference type="GO" id="GO:0006428">
    <property type="term" value="P:isoleucyl-tRNA aminoacylation"/>
    <property type="evidence" value="ECO:0007669"/>
    <property type="project" value="InterPro"/>
</dbReference>
<accession>A0A2G9TGS0</accession>
<gene>
    <name evidence="8" type="ORF">TELCIR_21455</name>
</gene>
<keyword evidence="5" id="KW-0030">Aminoacyl-tRNA synthetase</keyword>
<name>A0A2G9TGS0_TELCI</name>
<dbReference type="GO" id="GO:0005739">
    <property type="term" value="C:mitochondrion"/>
    <property type="evidence" value="ECO:0007669"/>
    <property type="project" value="TreeGrafter"/>
</dbReference>
<keyword evidence="1" id="KW-0436">Ligase</keyword>
<dbReference type="PANTHER" id="PTHR42765">
    <property type="entry name" value="SOLEUCYL-TRNA SYNTHETASE"/>
    <property type="match status" value="1"/>
</dbReference>
<evidence type="ECO:0000256" key="3">
    <source>
        <dbReference type="ARBA" id="ARBA00022840"/>
    </source>
</evidence>
<dbReference type="InterPro" id="IPR002301">
    <property type="entry name" value="Ile-tRNA-ligase"/>
</dbReference>
<proteinExistence type="predicted"/>
<dbReference type="Proteomes" id="UP000230423">
    <property type="component" value="Unassembled WGS sequence"/>
</dbReference>
<evidence type="ECO:0000256" key="1">
    <source>
        <dbReference type="ARBA" id="ARBA00022598"/>
    </source>
</evidence>
<keyword evidence="2" id="KW-0547">Nucleotide-binding</keyword>
<dbReference type="Gene3D" id="1.10.10.830">
    <property type="entry name" value="Ile-tRNA synthetase CP2 domain-like"/>
    <property type="match status" value="1"/>
</dbReference>
<dbReference type="InterPro" id="IPR050081">
    <property type="entry name" value="Ile-tRNA_ligase"/>
</dbReference>
<dbReference type="SUPFAM" id="SSF52374">
    <property type="entry name" value="Nucleotidylyl transferase"/>
    <property type="match status" value="1"/>
</dbReference>
<evidence type="ECO:0000256" key="5">
    <source>
        <dbReference type="ARBA" id="ARBA00023146"/>
    </source>
</evidence>
<evidence type="ECO:0000256" key="2">
    <source>
        <dbReference type="ARBA" id="ARBA00022741"/>
    </source>
</evidence>
<dbReference type="GO" id="GO:0005524">
    <property type="term" value="F:ATP binding"/>
    <property type="evidence" value="ECO:0007669"/>
    <property type="project" value="UniProtKB-KW"/>
</dbReference>
<evidence type="ECO:0000259" key="7">
    <source>
        <dbReference type="Pfam" id="PF00133"/>
    </source>
</evidence>
<evidence type="ECO:0000313" key="8">
    <source>
        <dbReference type="EMBL" id="PIO57141.1"/>
    </source>
</evidence>
<evidence type="ECO:0000256" key="6">
    <source>
        <dbReference type="ARBA" id="ARBA00032665"/>
    </source>
</evidence>
<dbReference type="AlphaFoldDB" id="A0A2G9TGS0"/>
<evidence type="ECO:0000313" key="9">
    <source>
        <dbReference type="Proteomes" id="UP000230423"/>
    </source>
</evidence>
<dbReference type="PRINTS" id="PR00984">
    <property type="entry name" value="TRNASYNTHILE"/>
</dbReference>
<keyword evidence="3" id="KW-0067">ATP-binding</keyword>
<sequence>KFTFFYDILAKILRKDIVHQEKYKHSYPYDWRTKKPVIIRSSAQWFFDVSSIGKRAAELAEAIKIGSEDSDLSNTLRRMVSSRPSWCISRQRVWGTPIPALIDENGMAYISKELVEHVADLIEKHGPDIWWTCSVEDLLTEEVLKSLNLSSADGLSKGTDIMDVWMDSGVAWHCARKAYDNADAT</sequence>
<feature type="domain" description="Aminoacyl-tRNA synthetase class Ia" evidence="7">
    <location>
        <begin position="38"/>
        <end position="181"/>
    </location>
</feature>
<reference evidence="8 9" key="1">
    <citation type="submission" date="2015-09" db="EMBL/GenBank/DDBJ databases">
        <title>Draft genome of the parasitic nematode Teladorsagia circumcincta isolate WARC Sus (inbred).</title>
        <authorList>
            <person name="Mitreva M."/>
        </authorList>
    </citation>
    <scope>NUCLEOTIDE SEQUENCE [LARGE SCALE GENOMIC DNA]</scope>
    <source>
        <strain evidence="8 9">S</strain>
    </source>
</reference>
<dbReference type="Pfam" id="PF00133">
    <property type="entry name" value="tRNA-synt_1"/>
    <property type="match status" value="1"/>
</dbReference>
<dbReference type="EMBL" id="KZ371481">
    <property type="protein sequence ID" value="PIO57141.1"/>
    <property type="molecule type" value="Genomic_DNA"/>
</dbReference>
<protein>
    <recommendedName>
        <fullName evidence="6">Isoleucyl-tRNA synthetase</fullName>
    </recommendedName>
</protein>
<feature type="non-terminal residue" evidence="8">
    <location>
        <position position="1"/>
    </location>
</feature>
<dbReference type="PANTHER" id="PTHR42765:SF1">
    <property type="entry name" value="ISOLEUCINE--TRNA LIGASE, MITOCHONDRIAL"/>
    <property type="match status" value="1"/>
</dbReference>
<dbReference type="GO" id="GO:0004822">
    <property type="term" value="F:isoleucine-tRNA ligase activity"/>
    <property type="evidence" value="ECO:0007669"/>
    <property type="project" value="InterPro"/>
</dbReference>
<keyword evidence="4" id="KW-0648">Protein biosynthesis</keyword>
<organism evidence="8 9">
    <name type="scientific">Teladorsagia circumcincta</name>
    <name type="common">Brown stomach worm</name>
    <name type="synonym">Ostertagia circumcincta</name>
    <dbReference type="NCBI Taxonomy" id="45464"/>
    <lineage>
        <taxon>Eukaryota</taxon>
        <taxon>Metazoa</taxon>
        <taxon>Ecdysozoa</taxon>
        <taxon>Nematoda</taxon>
        <taxon>Chromadorea</taxon>
        <taxon>Rhabditida</taxon>
        <taxon>Rhabditina</taxon>
        <taxon>Rhabditomorpha</taxon>
        <taxon>Strongyloidea</taxon>
        <taxon>Trichostrongylidae</taxon>
        <taxon>Teladorsagia</taxon>
    </lineage>
</organism>
<dbReference type="Gene3D" id="3.40.50.620">
    <property type="entry name" value="HUPs"/>
    <property type="match status" value="1"/>
</dbReference>
<dbReference type="InterPro" id="IPR014729">
    <property type="entry name" value="Rossmann-like_a/b/a_fold"/>
</dbReference>
<dbReference type="GO" id="GO:0032543">
    <property type="term" value="P:mitochondrial translation"/>
    <property type="evidence" value="ECO:0007669"/>
    <property type="project" value="TreeGrafter"/>
</dbReference>
<evidence type="ECO:0000256" key="4">
    <source>
        <dbReference type="ARBA" id="ARBA00022917"/>
    </source>
</evidence>
<feature type="non-terminal residue" evidence="8">
    <location>
        <position position="185"/>
    </location>
</feature>
<dbReference type="OrthoDB" id="10264412at2759"/>
<keyword evidence="9" id="KW-1185">Reference proteome</keyword>